<dbReference type="PATRIC" id="fig|582475.4.peg.3822"/>
<dbReference type="RefSeq" id="WP_049662965.1">
    <property type="nucleotide sequence ID" value="NZ_LFXJ01000002.1"/>
</dbReference>
<dbReference type="Gene3D" id="2.60.40.1630">
    <property type="entry name" value="bacillus anthracis domain"/>
    <property type="match status" value="1"/>
</dbReference>
<dbReference type="GeneID" id="96596968"/>
<evidence type="ECO:0000259" key="2">
    <source>
        <dbReference type="Pfam" id="PF13786"/>
    </source>
</evidence>
<protein>
    <submittedName>
        <fullName evidence="3">RNA polymerase sigma factor</fullName>
    </submittedName>
</protein>
<feature type="transmembrane region" description="Helical" evidence="1">
    <location>
        <begin position="53"/>
        <end position="72"/>
    </location>
</feature>
<keyword evidence="1" id="KW-1133">Transmembrane helix</keyword>
<organism evidence="3 4">
    <name type="scientific">Lysinibacillus xylanilyticus</name>
    <dbReference type="NCBI Taxonomy" id="582475"/>
    <lineage>
        <taxon>Bacteria</taxon>
        <taxon>Bacillati</taxon>
        <taxon>Bacillota</taxon>
        <taxon>Bacilli</taxon>
        <taxon>Bacillales</taxon>
        <taxon>Bacillaceae</taxon>
        <taxon>Lysinibacillus</taxon>
    </lineage>
</organism>
<gene>
    <name evidence="3" type="ORF">ACZ11_01365</name>
</gene>
<dbReference type="EMBL" id="LFXJ01000002">
    <property type="protein sequence ID" value="KMY33757.1"/>
    <property type="molecule type" value="Genomic_DNA"/>
</dbReference>
<accession>A0A0K9FHQ1</accession>
<feature type="domain" description="DUF4179" evidence="2">
    <location>
        <begin position="48"/>
        <end position="128"/>
    </location>
</feature>
<proteinExistence type="predicted"/>
<evidence type="ECO:0000313" key="4">
    <source>
        <dbReference type="Proteomes" id="UP000037326"/>
    </source>
</evidence>
<evidence type="ECO:0000256" key="1">
    <source>
        <dbReference type="SAM" id="Phobius"/>
    </source>
</evidence>
<dbReference type="InterPro" id="IPR025436">
    <property type="entry name" value="DUF4179"/>
</dbReference>
<reference evidence="4" key="1">
    <citation type="submission" date="2015-07" db="EMBL/GenBank/DDBJ databases">
        <authorList>
            <person name="Liu B."/>
            <person name="Wang J."/>
            <person name="Zhu Y."/>
            <person name="Liu G."/>
            <person name="Chen Q."/>
            <person name="Lan J."/>
            <person name="Che J."/>
            <person name="Ge C."/>
            <person name="Shi H."/>
            <person name="Pan Z."/>
            <person name="Liu X."/>
        </authorList>
    </citation>
    <scope>NUCLEOTIDE SEQUENCE [LARGE SCALE GENOMIC DNA]</scope>
    <source>
        <strain evidence="4">DSM 23493</strain>
    </source>
</reference>
<comment type="caution">
    <text evidence="3">The sequence shown here is derived from an EMBL/GenBank/DDBJ whole genome shotgun (WGS) entry which is preliminary data.</text>
</comment>
<dbReference type="AlphaFoldDB" id="A0A0K9FHQ1"/>
<sequence length="548" mass="61969">MERIENKVKNQMKESNNVDYPDFDQMWSSIQQDELKVAGGEPVELRPRKRKRFALVAGLSVALMATPVYAALNYDWSSMLSHREGIQSALEQGLGQTIEQSVTKDGVTLTVHTAFVDENRTFLLYSMKPGTSQDVKDIDFEVIGLKDSKGNFIEGNYGGKWNEELGEFQGYFETDWVAEGQKTDVKFIMENIQLISNKKQSISYNPNDSTTQVFPIQKDGMDSVTLQSFEQAEGRTLLKSNVTLTDPEMQKRWIYFEAINDADNSVKKAEGPPSFRDGGANEAQIFKSDTLREEGTKFQLSYDHILETKESTWSINMNLSKKQLENGSFKQVLDIPMDNVPGGTKIHEMKVTPTQVRLKFTQEEFNRIPFGDYQLDVGGILLDGYFMTGTDPKEQELRFEMKGLDAASLANKPVTLVAKHRIDSFYGDENDNPIHLTDISEKQQTTTSSIAGYPISWAYYLKDNNLYVESLSSDPTFGGVERTYYLDGKEQNLGDPEPTLMGAFGDAGSNKSMDVYENFDKKELDIYIYSFSTNKPNEELRIPLKSGK</sequence>
<keyword evidence="1" id="KW-0472">Membrane</keyword>
<name>A0A0K9FHQ1_9BACI</name>
<dbReference type="Proteomes" id="UP000037326">
    <property type="component" value="Unassembled WGS sequence"/>
</dbReference>
<evidence type="ECO:0000313" key="3">
    <source>
        <dbReference type="EMBL" id="KMY33757.1"/>
    </source>
</evidence>
<dbReference type="OrthoDB" id="2770170at2"/>
<dbReference type="Pfam" id="PF13786">
    <property type="entry name" value="DUF4179"/>
    <property type="match status" value="1"/>
</dbReference>
<keyword evidence="1" id="KW-0812">Transmembrane</keyword>